<keyword evidence="7" id="KW-1185">Reference proteome</keyword>
<dbReference type="Gene3D" id="3.30.70.20">
    <property type="match status" value="1"/>
</dbReference>
<organism evidence="6 7">
    <name type="scientific">Faecalicatena acetigenes</name>
    <dbReference type="NCBI Taxonomy" id="2981790"/>
    <lineage>
        <taxon>Bacteria</taxon>
        <taxon>Bacillati</taxon>
        <taxon>Bacillota</taxon>
        <taxon>Clostridia</taxon>
        <taxon>Lachnospirales</taxon>
        <taxon>Lachnospiraceae</taxon>
        <taxon>Faecalicatena</taxon>
    </lineage>
</organism>
<feature type="domain" description="4Fe-4S ferredoxin-type" evidence="5">
    <location>
        <begin position="191"/>
        <end position="220"/>
    </location>
</feature>
<evidence type="ECO:0000256" key="3">
    <source>
        <dbReference type="ARBA" id="ARBA00023004"/>
    </source>
</evidence>
<evidence type="ECO:0000256" key="4">
    <source>
        <dbReference type="ARBA" id="ARBA00023014"/>
    </source>
</evidence>
<proteinExistence type="predicted"/>
<dbReference type="InterPro" id="IPR029039">
    <property type="entry name" value="Flavoprotein-like_sf"/>
</dbReference>
<dbReference type="SUPFAM" id="SSF52218">
    <property type="entry name" value="Flavoproteins"/>
    <property type="match status" value="1"/>
</dbReference>
<protein>
    <submittedName>
        <fullName evidence="6">EFR1 family ferrodoxin</fullName>
    </submittedName>
</protein>
<dbReference type="Gene3D" id="3.40.50.360">
    <property type="match status" value="1"/>
</dbReference>
<gene>
    <name evidence="6" type="ORF">OCV51_06430</name>
</gene>
<dbReference type="InterPro" id="IPR026816">
    <property type="entry name" value="Flavodoxin_dom"/>
</dbReference>
<dbReference type="Proteomes" id="UP001652394">
    <property type="component" value="Unassembled WGS sequence"/>
</dbReference>
<keyword evidence="2" id="KW-0479">Metal-binding</keyword>
<keyword evidence="1" id="KW-0004">4Fe-4S</keyword>
<dbReference type="RefSeq" id="WP_267304027.1">
    <property type="nucleotide sequence ID" value="NZ_JAOQJX010000007.1"/>
</dbReference>
<dbReference type="InterPro" id="IPR017900">
    <property type="entry name" value="4Fe4S_Fe_S_CS"/>
</dbReference>
<dbReference type="SUPFAM" id="SSF54862">
    <property type="entry name" value="4Fe-4S ferredoxins"/>
    <property type="match status" value="1"/>
</dbReference>
<accession>A0ABT2TBC9</accession>
<dbReference type="PANTHER" id="PTHR43687">
    <property type="entry name" value="ADENYLYLSULFATE REDUCTASE, BETA SUBUNIT"/>
    <property type="match status" value="1"/>
</dbReference>
<name>A0ABT2TBC9_9FIRM</name>
<dbReference type="InterPro" id="IPR047964">
    <property type="entry name" value="EFR1-like"/>
</dbReference>
<evidence type="ECO:0000313" key="6">
    <source>
        <dbReference type="EMBL" id="MCU6747291.1"/>
    </source>
</evidence>
<dbReference type="InterPro" id="IPR017896">
    <property type="entry name" value="4Fe4S_Fe-S-bd"/>
</dbReference>
<evidence type="ECO:0000256" key="2">
    <source>
        <dbReference type="ARBA" id="ARBA00022723"/>
    </source>
</evidence>
<sequence>MIIFYFSGTGNTLWAAKKIAHRLSGECHGIMEYAAEKSVEIKDDRIGFVFPVYMNDIPWVVKAFLMEISLHNPKYIFAVLTSSSGKHGKAVKNLEKVLQWKNASLSAVFDLAMPGNCMPGNVSKDTEKLEKAPEKVEQIIKAIRANTRNVKQKLKENKISGKISRASAGSLSADFVTSSWFYGQGMAGAAMKPYPNTEKCTGCRICEKVCPTGNIQIRDRKAVHGGCCAACYACYHWCPEQAYTISMPVLRGRKQYHHPDISWEDIAEQKRNVKEGKR</sequence>
<dbReference type="Pfam" id="PF12724">
    <property type="entry name" value="Flavodoxin_5"/>
    <property type="match status" value="1"/>
</dbReference>
<evidence type="ECO:0000259" key="5">
    <source>
        <dbReference type="PROSITE" id="PS51379"/>
    </source>
</evidence>
<comment type="caution">
    <text evidence="6">The sequence shown here is derived from an EMBL/GenBank/DDBJ whole genome shotgun (WGS) entry which is preliminary data.</text>
</comment>
<evidence type="ECO:0000313" key="7">
    <source>
        <dbReference type="Proteomes" id="UP001652394"/>
    </source>
</evidence>
<dbReference type="InterPro" id="IPR050572">
    <property type="entry name" value="Fe-S_Ferredoxin"/>
</dbReference>
<evidence type="ECO:0000256" key="1">
    <source>
        <dbReference type="ARBA" id="ARBA00022485"/>
    </source>
</evidence>
<reference evidence="6 7" key="1">
    <citation type="journal article" date="2021" name="ISME Commun">
        <title>Automated analysis of genomic sequences facilitates high-throughput and comprehensive description of bacteria.</title>
        <authorList>
            <person name="Hitch T.C.A."/>
        </authorList>
    </citation>
    <scope>NUCLEOTIDE SEQUENCE [LARGE SCALE GENOMIC DNA]</scope>
    <source>
        <strain evidence="6 7">H2_18</strain>
    </source>
</reference>
<dbReference type="PROSITE" id="PS00198">
    <property type="entry name" value="4FE4S_FER_1"/>
    <property type="match status" value="2"/>
</dbReference>
<keyword evidence="4" id="KW-0411">Iron-sulfur</keyword>
<keyword evidence="3" id="KW-0408">Iron</keyword>
<dbReference type="EMBL" id="JAOQJX010000007">
    <property type="protein sequence ID" value="MCU6747291.1"/>
    <property type="molecule type" value="Genomic_DNA"/>
</dbReference>
<dbReference type="Pfam" id="PF00037">
    <property type="entry name" value="Fer4"/>
    <property type="match status" value="1"/>
</dbReference>
<dbReference type="NCBIfam" id="NF038196">
    <property type="entry name" value="ferrodoxin_EFR1"/>
    <property type="match status" value="1"/>
</dbReference>
<dbReference type="PANTHER" id="PTHR43687:SF1">
    <property type="entry name" value="FERREDOXIN III"/>
    <property type="match status" value="1"/>
</dbReference>
<dbReference type="PROSITE" id="PS51379">
    <property type="entry name" value="4FE4S_FER_2"/>
    <property type="match status" value="1"/>
</dbReference>